<dbReference type="Proteomes" id="UP000321118">
    <property type="component" value="Unassembled WGS sequence"/>
</dbReference>
<dbReference type="CDD" id="cd03801">
    <property type="entry name" value="GT4_PimA-like"/>
    <property type="match status" value="1"/>
</dbReference>
<evidence type="ECO:0000313" key="4">
    <source>
        <dbReference type="EMBL" id="GEK21321.1"/>
    </source>
</evidence>
<dbReference type="Pfam" id="PF13439">
    <property type="entry name" value="Glyco_transf_4"/>
    <property type="match status" value="1"/>
</dbReference>
<organism evidence="4 5">
    <name type="scientific">Cellulomonas xylanilytica</name>
    <dbReference type="NCBI Taxonomy" id="233583"/>
    <lineage>
        <taxon>Bacteria</taxon>
        <taxon>Bacillati</taxon>
        <taxon>Actinomycetota</taxon>
        <taxon>Actinomycetes</taxon>
        <taxon>Micrococcales</taxon>
        <taxon>Cellulomonadaceae</taxon>
        <taxon>Cellulomonas</taxon>
    </lineage>
</organism>
<protein>
    <submittedName>
        <fullName evidence="4">Glycosyl transferase</fullName>
    </submittedName>
</protein>
<dbReference type="EMBL" id="BJUB01000005">
    <property type="protein sequence ID" value="GEK21321.1"/>
    <property type="molecule type" value="Genomic_DNA"/>
</dbReference>
<dbReference type="InterPro" id="IPR028098">
    <property type="entry name" value="Glyco_trans_4-like_N"/>
</dbReference>
<feature type="domain" description="Glycosyltransferase subfamily 4-like N-terminal" evidence="3">
    <location>
        <begin position="16"/>
        <end position="178"/>
    </location>
</feature>
<evidence type="ECO:0000256" key="2">
    <source>
        <dbReference type="ARBA" id="ARBA00022679"/>
    </source>
</evidence>
<name>A0A510V5V8_9CELL</name>
<dbReference type="PANTHER" id="PTHR12526:SF510">
    <property type="entry name" value="D-INOSITOL 3-PHOSPHATE GLYCOSYLTRANSFERASE"/>
    <property type="match status" value="1"/>
</dbReference>
<evidence type="ECO:0000256" key="1">
    <source>
        <dbReference type="ARBA" id="ARBA00022676"/>
    </source>
</evidence>
<proteinExistence type="predicted"/>
<dbReference type="RefSeq" id="WP_146927139.1">
    <property type="nucleotide sequence ID" value="NZ_BJUB01000005.1"/>
</dbReference>
<dbReference type="Gene3D" id="3.40.50.2000">
    <property type="entry name" value="Glycogen Phosphorylase B"/>
    <property type="match status" value="2"/>
</dbReference>
<evidence type="ECO:0000259" key="3">
    <source>
        <dbReference type="Pfam" id="PF13439"/>
    </source>
</evidence>
<keyword evidence="2 4" id="KW-0808">Transferase</keyword>
<gene>
    <name evidence="4" type="ORF">CXY01_18410</name>
</gene>
<comment type="caution">
    <text evidence="4">The sequence shown here is derived from an EMBL/GenBank/DDBJ whole genome shotgun (WGS) entry which is preliminary data.</text>
</comment>
<dbReference type="AlphaFoldDB" id="A0A510V5V8"/>
<keyword evidence="5" id="KW-1185">Reference proteome</keyword>
<reference evidence="4 5" key="1">
    <citation type="submission" date="2019-07" db="EMBL/GenBank/DDBJ databases">
        <title>Whole genome shotgun sequence of Cellulomonas xylanilytica NBRC 101102.</title>
        <authorList>
            <person name="Hosoyama A."/>
            <person name="Uohara A."/>
            <person name="Ohji S."/>
            <person name="Ichikawa N."/>
        </authorList>
    </citation>
    <scope>NUCLEOTIDE SEQUENCE [LARGE SCALE GENOMIC DNA]</scope>
    <source>
        <strain evidence="4 5">NBRC 101102</strain>
    </source>
</reference>
<dbReference type="GO" id="GO:0016757">
    <property type="term" value="F:glycosyltransferase activity"/>
    <property type="evidence" value="ECO:0007669"/>
    <property type="project" value="UniProtKB-KW"/>
</dbReference>
<dbReference type="SUPFAM" id="SSF53756">
    <property type="entry name" value="UDP-Glycosyltransferase/glycogen phosphorylase"/>
    <property type="match status" value="1"/>
</dbReference>
<dbReference type="Pfam" id="PF13692">
    <property type="entry name" value="Glyco_trans_1_4"/>
    <property type="match status" value="1"/>
</dbReference>
<sequence length="386" mass="41172">MRRLVIAHPSPDLYGSDRQLLRSIEAARSAQWQVLLVLPRTGPLVELARHSGAEVRVVEFPVLRKSLLHPRRLAGLARDALAAVRGAVRLLRTTRPDALYVNTVTIPWWVVAGRLARTPVLVHVHEAESDQHPLVGLALTAPLGLARQVVANSAAAADVLTGSLPSLASRITVVHNGVPAPPAAPTPRARPDGAPWHLVVIGRLSPRKGIDVALDAVALLAGRGYDVTLEVGGTIFPGYEWYESELLARAAEPDLAGRVVLAGYVHPTWDRLAAADVVLVPSRAEPFGNTAVEGLLARRPVVASRVQGLMEVVQDERTGLLVDPGDPVALADAVERLLGDPALRTRLADHGEQDAQARFGAALYDERIAALLGRMVQTGAVHPADG</sequence>
<evidence type="ECO:0000313" key="5">
    <source>
        <dbReference type="Proteomes" id="UP000321118"/>
    </source>
</evidence>
<keyword evidence="1" id="KW-0328">Glycosyltransferase</keyword>
<dbReference type="OrthoDB" id="8878585at2"/>
<accession>A0A510V5V8</accession>
<dbReference type="PANTHER" id="PTHR12526">
    <property type="entry name" value="GLYCOSYLTRANSFERASE"/>
    <property type="match status" value="1"/>
</dbReference>